<evidence type="ECO:0000313" key="1">
    <source>
        <dbReference type="EMBL" id="KJA21506.1"/>
    </source>
</evidence>
<dbReference type="EMBL" id="KN817557">
    <property type="protein sequence ID" value="KJA21506.1"/>
    <property type="molecule type" value="Genomic_DNA"/>
</dbReference>
<gene>
    <name evidence="1" type="ORF">HYPSUDRAFT_41877</name>
</gene>
<organism evidence="1 2">
    <name type="scientific">Hypholoma sublateritium (strain FD-334 SS-4)</name>
    <dbReference type="NCBI Taxonomy" id="945553"/>
    <lineage>
        <taxon>Eukaryota</taxon>
        <taxon>Fungi</taxon>
        <taxon>Dikarya</taxon>
        <taxon>Basidiomycota</taxon>
        <taxon>Agaricomycotina</taxon>
        <taxon>Agaricomycetes</taxon>
        <taxon>Agaricomycetidae</taxon>
        <taxon>Agaricales</taxon>
        <taxon>Agaricineae</taxon>
        <taxon>Strophariaceae</taxon>
        <taxon>Hypholoma</taxon>
    </lineage>
</organism>
<accession>A0A0D2NYE6</accession>
<reference evidence="2" key="1">
    <citation type="submission" date="2014-04" db="EMBL/GenBank/DDBJ databases">
        <title>Evolutionary Origins and Diversification of the Mycorrhizal Mutualists.</title>
        <authorList>
            <consortium name="DOE Joint Genome Institute"/>
            <consortium name="Mycorrhizal Genomics Consortium"/>
            <person name="Kohler A."/>
            <person name="Kuo A."/>
            <person name="Nagy L.G."/>
            <person name="Floudas D."/>
            <person name="Copeland A."/>
            <person name="Barry K.W."/>
            <person name="Cichocki N."/>
            <person name="Veneault-Fourrey C."/>
            <person name="LaButti K."/>
            <person name="Lindquist E.A."/>
            <person name="Lipzen A."/>
            <person name="Lundell T."/>
            <person name="Morin E."/>
            <person name="Murat C."/>
            <person name="Riley R."/>
            <person name="Ohm R."/>
            <person name="Sun H."/>
            <person name="Tunlid A."/>
            <person name="Henrissat B."/>
            <person name="Grigoriev I.V."/>
            <person name="Hibbett D.S."/>
            <person name="Martin F."/>
        </authorList>
    </citation>
    <scope>NUCLEOTIDE SEQUENCE [LARGE SCALE GENOMIC DNA]</scope>
    <source>
        <strain evidence="2">FD-334 SS-4</strain>
    </source>
</reference>
<dbReference type="AlphaFoldDB" id="A0A0D2NYE6"/>
<protein>
    <submittedName>
        <fullName evidence="1">Uncharacterized protein</fullName>
    </submittedName>
</protein>
<sequence>MVRRKEISLPRGQATNPVRLDSTHLVHTRHWRLLGPETHLHAPCAAERGRSGSRVRCTELRISSGN</sequence>
<dbReference type="Proteomes" id="UP000054270">
    <property type="component" value="Unassembled WGS sequence"/>
</dbReference>
<evidence type="ECO:0000313" key="2">
    <source>
        <dbReference type="Proteomes" id="UP000054270"/>
    </source>
</evidence>
<name>A0A0D2NYE6_HYPSF</name>
<proteinExistence type="predicted"/>
<keyword evidence="2" id="KW-1185">Reference proteome</keyword>